<comment type="caution">
    <text evidence="1">The sequence shown here is derived from an EMBL/GenBank/DDBJ whole genome shotgun (WGS) entry which is preliminary data.</text>
</comment>
<dbReference type="InterPro" id="IPR023214">
    <property type="entry name" value="HAD_sf"/>
</dbReference>
<protein>
    <submittedName>
        <fullName evidence="1">HAD-IIIA family hydrolase</fullName>
    </submittedName>
</protein>
<reference evidence="1 2" key="1">
    <citation type="submission" date="2019-10" db="EMBL/GenBank/DDBJ databases">
        <title>Bacillus from the desert of Cuatro Cinegas, Coahuila.</title>
        <authorList>
            <person name="Olmedo-Alvarez G."/>
            <person name="Saldana S."/>
            <person name="Barcelo D."/>
        </authorList>
    </citation>
    <scope>NUCLEOTIDE SEQUENCE [LARGE SCALE GENOMIC DNA]</scope>
    <source>
        <strain evidence="1 2">CH155b_5T</strain>
    </source>
</reference>
<dbReference type="InterPro" id="IPR036412">
    <property type="entry name" value="HAD-like_sf"/>
</dbReference>
<dbReference type="Pfam" id="PF13242">
    <property type="entry name" value="Hydrolase_like"/>
    <property type="match status" value="1"/>
</dbReference>
<dbReference type="NCBIfam" id="TIGR01662">
    <property type="entry name" value="HAD-SF-IIIA"/>
    <property type="match status" value="1"/>
</dbReference>
<accession>A0A7V7V2A7</accession>
<dbReference type="EMBL" id="WBPG01000031">
    <property type="protein sequence ID" value="KAB2439799.1"/>
    <property type="molecule type" value="Genomic_DNA"/>
</dbReference>
<dbReference type="PANTHER" id="PTHR42891">
    <property type="entry name" value="D-GLYCERO-BETA-D-MANNO-HEPTOSE-1,7-BISPHOSPHATE 7-PHOSPHATASE"/>
    <property type="match status" value="1"/>
</dbReference>
<dbReference type="InterPro" id="IPR004446">
    <property type="entry name" value="Heptose_bisP_phosphatase"/>
</dbReference>
<sequence length="162" mass="18346">MTNQQHSRQAYGLIIYPWQRYASFSLEQSTKSPQKACNFRQGYASFSGNFMGKVTLLEIHKHMQEKLINENAAALIHEFVACIHRPKDECSCRKPEAGMLLQLAQKYDIDLANSYMIGDQETDISAGKKAGTKTIRIANDLEETHADMRFSSLLNIACENII</sequence>
<dbReference type="Gene3D" id="3.40.50.1000">
    <property type="entry name" value="HAD superfamily/HAD-like"/>
    <property type="match status" value="1"/>
</dbReference>
<dbReference type="GO" id="GO:0016791">
    <property type="term" value="F:phosphatase activity"/>
    <property type="evidence" value="ECO:0007669"/>
    <property type="project" value="InterPro"/>
</dbReference>
<organism evidence="1 2">
    <name type="scientific">Bacillus luti</name>
    <dbReference type="NCBI Taxonomy" id="2026191"/>
    <lineage>
        <taxon>Bacteria</taxon>
        <taxon>Bacillati</taxon>
        <taxon>Bacillota</taxon>
        <taxon>Bacilli</taxon>
        <taxon>Bacillales</taxon>
        <taxon>Bacillaceae</taxon>
        <taxon>Bacillus</taxon>
        <taxon>Bacillus cereus group</taxon>
    </lineage>
</organism>
<dbReference type="AlphaFoldDB" id="A0A7V7V2A7"/>
<evidence type="ECO:0000313" key="1">
    <source>
        <dbReference type="EMBL" id="KAB2439799.1"/>
    </source>
</evidence>
<dbReference type="PANTHER" id="PTHR42891:SF1">
    <property type="entry name" value="D-GLYCERO-BETA-D-MANNO-HEPTOSE-1,7-BISPHOSPHATE 7-PHOSPHATASE"/>
    <property type="match status" value="1"/>
</dbReference>
<dbReference type="GO" id="GO:0005975">
    <property type="term" value="P:carbohydrate metabolic process"/>
    <property type="evidence" value="ECO:0007669"/>
    <property type="project" value="InterPro"/>
</dbReference>
<evidence type="ECO:0000313" key="2">
    <source>
        <dbReference type="Proteomes" id="UP000470409"/>
    </source>
</evidence>
<proteinExistence type="predicted"/>
<dbReference type="Proteomes" id="UP000470409">
    <property type="component" value="Unassembled WGS sequence"/>
</dbReference>
<dbReference type="InterPro" id="IPR006549">
    <property type="entry name" value="HAD-SF_hydro_IIIA"/>
</dbReference>
<dbReference type="SUPFAM" id="SSF56784">
    <property type="entry name" value="HAD-like"/>
    <property type="match status" value="1"/>
</dbReference>
<name>A0A7V7V2A7_9BACI</name>
<keyword evidence="1" id="KW-0378">Hydrolase</keyword>
<gene>
    <name evidence="1" type="ORF">F8163_27635</name>
</gene>